<evidence type="ECO:0000259" key="5">
    <source>
        <dbReference type="PROSITE" id="PS50931"/>
    </source>
</evidence>
<dbReference type="GO" id="GO:0003700">
    <property type="term" value="F:DNA-binding transcription factor activity"/>
    <property type="evidence" value="ECO:0007669"/>
    <property type="project" value="InterPro"/>
</dbReference>
<dbReference type="InterPro" id="IPR036388">
    <property type="entry name" value="WH-like_DNA-bd_sf"/>
</dbReference>
<protein>
    <submittedName>
        <fullName evidence="6">DNA-binding transcriptional LysR family regulator</fullName>
    </submittedName>
</protein>
<dbReference type="EMBL" id="JACIDX010000002">
    <property type="protein sequence ID" value="MBB3953610.1"/>
    <property type="molecule type" value="Genomic_DNA"/>
</dbReference>
<name>A0A7W6CDS5_9SPHN</name>
<keyword evidence="2" id="KW-0805">Transcription regulation</keyword>
<keyword evidence="4" id="KW-0804">Transcription</keyword>
<dbReference type="InterPro" id="IPR050389">
    <property type="entry name" value="LysR-type_TF"/>
</dbReference>
<dbReference type="RefSeq" id="WP_183622397.1">
    <property type="nucleotide sequence ID" value="NZ_JACIDX010000002.1"/>
</dbReference>
<dbReference type="Pfam" id="PF03466">
    <property type="entry name" value="LysR_substrate"/>
    <property type="match status" value="1"/>
</dbReference>
<evidence type="ECO:0000256" key="3">
    <source>
        <dbReference type="ARBA" id="ARBA00023125"/>
    </source>
</evidence>
<accession>A0A7W6CDS5</accession>
<dbReference type="InterPro" id="IPR036390">
    <property type="entry name" value="WH_DNA-bd_sf"/>
</dbReference>
<dbReference type="PRINTS" id="PR00039">
    <property type="entry name" value="HTHLYSR"/>
</dbReference>
<dbReference type="PANTHER" id="PTHR30118">
    <property type="entry name" value="HTH-TYPE TRANSCRIPTIONAL REGULATOR LEUO-RELATED"/>
    <property type="match status" value="1"/>
</dbReference>
<dbReference type="Gene3D" id="3.40.190.10">
    <property type="entry name" value="Periplasmic binding protein-like II"/>
    <property type="match status" value="2"/>
</dbReference>
<comment type="caution">
    <text evidence="6">The sequence shown here is derived from an EMBL/GenBank/DDBJ whole genome shotgun (WGS) entry which is preliminary data.</text>
</comment>
<proteinExistence type="inferred from homology"/>
<gene>
    <name evidence="6" type="ORF">GGR38_000537</name>
</gene>
<dbReference type="PROSITE" id="PS50931">
    <property type="entry name" value="HTH_LYSR"/>
    <property type="match status" value="1"/>
</dbReference>
<dbReference type="SUPFAM" id="SSF53850">
    <property type="entry name" value="Periplasmic binding protein-like II"/>
    <property type="match status" value="1"/>
</dbReference>
<keyword evidence="3 6" id="KW-0238">DNA-binding</keyword>
<evidence type="ECO:0000256" key="2">
    <source>
        <dbReference type="ARBA" id="ARBA00023015"/>
    </source>
</evidence>
<reference evidence="6 7" key="1">
    <citation type="submission" date="2020-08" db="EMBL/GenBank/DDBJ databases">
        <title>Genomic Encyclopedia of Type Strains, Phase IV (KMG-IV): sequencing the most valuable type-strain genomes for metagenomic binning, comparative biology and taxonomic classification.</title>
        <authorList>
            <person name="Goeker M."/>
        </authorList>
    </citation>
    <scope>NUCLEOTIDE SEQUENCE [LARGE SCALE GENOMIC DNA]</scope>
    <source>
        <strain evidence="6 7">DSM 27057</strain>
    </source>
</reference>
<dbReference type="InterPro" id="IPR005119">
    <property type="entry name" value="LysR_subst-bd"/>
</dbReference>
<dbReference type="Pfam" id="PF00126">
    <property type="entry name" value="HTH_1"/>
    <property type="match status" value="1"/>
</dbReference>
<evidence type="ECO:0000256" key="1">
    <source>
        <dbReference type="ARBA" id="ARBA00009437"/>
    </source>
</evidence>
<dbReference type="Proteomes" id="UP000548867">
    <property type="component" value="Unassembled WGS sequence"/>
</dbReference>
<organism evidence="6 7">
    <name type="scientific">Novosphingobium sediminicola</name>
    <dbReference type="NCBI Taxonomy" id="563162"/>
    <lineage>
        <taxon>Bacteria</taxon>
        <taxon>Pseudomonadati</taxon>
        <taxon>Pseudomonadota</taxon>
        <taxon>Alphaproteobacteria</taxon>
        <taxon>Sphingomonadales</taxon>
        <taxon>Sphingomonadaceae</taxon>
        <taxon>Novosphingobium</taxon>
    </lineage>
</organism>
<dbReference type="SUPFAM" id="SSF46785">
    <property type="entry name" value="Winged helix' DNA-binding domain"/>
    <property type="match status" value="1"/>
</dbReference>
<keyword evidence="7" id="KW-1185">Reference proteome</keyword>
<comment type="similarity">
    <text evidence="1">Belongs to the LysR transcriptional regulatory family.</text>
</comment>
<evidence type="ECO:0000313" key="7">
    <source>
        <dbReference type="Proteomes" id="UP000548867"/>
    </source>
</evidence>
<dbReference type="InterPro" id="IPR000847">
    <property type="entry name" value="LysR_HTH_N"/>
</dbReference>
<evidence type="ECO:0000256" key="4">
    <source>
        <dbReference type="ARBA" id="ARBA00023163"/>
    </source>
</evidence>
<sequence length="303" mass="33299">MNDIRQLDFNLLKAFDALLVERSVTRAAHRLSLTQPAVSGMLGRLRVALDDPLFVRSSHGIVPTPRALALAQPLRRMMSEVECMLTRPQFDPASSTASFSIAATDYAQLAVLVPWLEGLRREAPGIRIAIHSQDDARLMAGFEQGQVDLALVTPEAALPDLHAVRLYEETYSLALREGHPAAERDLTLDEFCALDHGLVSLRGEAFLGVVDRALTAMGRERRVSFSASCFLVLVQVLARTDLVATVPTRLLDGVAGLVRRPLPLAVPGFTKLAVWHERSHRDPAHQWLRANLIASIRAGDQEA</sequence>
<dbReference type="AlphaFoldDB" id="A0A7W6CDS5"/>
<dbReference type="GO" id="GO:0003677">
    <property type="term" value="F:DNA binding"/>
    <property type="evidence" value="ECO:0007669"/>
    <property type="project" value="UniProtKB-KW"/>
</dbReference>
<dbReference type="PANTHER" id="PTHR30118:SF15">
    <property type="entry name" value="TRANSCRIPTIONAL REGULATORY PROTEIN"/>
    <property type="match status" value="1"/>
</dbReference>
<feature type="domain" description="HTH lysR-type" evidence="5">
    <location>
        <begin position="7"/>
        <end position="64"/>
    </location>
</feature>
<evidence type="ECO:0000313" key="6">
    <source>
        <dbReference type="EMBL" id="MBB3953610.1"/>
    </source>
</evidence>
<dbReference type="Gene3D" id="1.10.10.10">
    <property type="entry name" value="Winged helix-like DNA-binding domain superfamily/Winged helix DNA-binding domain"/>
    <property type="match status" value="1"/>
</dbReference>